<dbReference type="InterPro" id="IPR007657">
    <property type="entry name" value="Glycosyltransferase_61"/>
</dbReference>
<gene>
    <name evidence="2" type="ORF">Q8F55_004122</name>
</gene>
<keyword evidence="3" id="KW-1185">Reference proteome</keyword>
<reference evidence="2 3" key="1">
    <citation type="submission" date="2023-08" db="EMBL/GenBank/DDBJ databases">
        <title>Annotated Genome Sequence of Vanrija albida AlHP1.</title>
        <authorList>
            <person name="Herzog R."/>
        </authorList>
    </citation>
    <scope>NUCLEOTIDE SEQUENCE [LARGE SCALE GENOMIC DNA]</scope>
    <source>
        <strain evidence="2 3">AlHP1</strain>
    </source>
</reference>
<name>A0ABR3Q5X1_9TREE</name>
<dbReference type="EMBL" id="JBBXJM010000003">
    <property type="protein sequence ID" value="KAL1410119.1"/>
    <property type="molecule type" value="Genomic_DNA"/>
</dbReference>
<evidence type="ECO:0000313" key="2">
    <source>
        <dbReference type="EMBL" id="KAL1410119.1"/>
    </source>
</evidence>
<dbReference type="PANTHER" id="PTHR20961">
    <property type="entry name" value="GLYCOSYLTRANSFERASE"/>
    <property type="match status" value="1"/>
</dbReference>
<protein>
    <submittedName>
        <fullName evidence="2">Uncharacterized protein</fullName>
    </submittedName>
</protein>
<dbReference type="GeneID" id="95985165"/>
<evidence type="ECO:0000313" key="3">
    <source>
        <dbReference type="Proteomes" id="UP001565368"/>
    </source>
</evidence>
<comment type="caution">
    <text evidence="2">The sequence shown here is derived from an EMBL/GenBank/DDBJ whole genome shotgun (WGS) entry which is preliminary data.</text>
</comment>
<organism evidence="2 3">
    <name type="scientific">Vanrija albida</name>
    <dbReference type="NCBI Taxonomy" id="181172"/>
    <lineage>
        <taxon>Eukaryota</taxon>
        <taxon>Fungi</taxon>
        <taxon>Dikarya</taxon>
        <taxon>Basidiomycota</taxon>
        <taxon>Agaricomycotina</taxon>
        <taxon>Tremellomycetes</taxon>
        <taxon>Trichosporonales</taxon>
        <taxon>Trichosporonaceae</taxon>
        <taxon>Vanrija</taxon>
    </lineage>
</organism>
<proteinExistence type="predicted"/>
<dbReference type="RefSeq" id="XP_069210063.1">
    <property type="nucleotide sequence ID" value="XM_069352645.1"/>
</dbReference>
<sequence length="552" mass="59161">MPAQPAYQPLATDDAVAGPSYPPSPVSARPPRRKRVSPAQLARYVLLGALALLGVHSLAGYGRAAYSARFGPPAVAGLNMTSTAGGLVRDPTPLRTAASFFALAQREVAARGLDTAGDKLGAALIDAYTRAAVPYCGVLAPVPEDNATHTHWAGGAVPPSAALCLPLHHDAFAKWWPYPHAPCISTNLRAIPGSGRRFAAPGCELTAEGSALLSDMGDEKFLGAELQPGGAECTSRVEHTLMVVHRQDQWNPFHVAEDLITTVVVMLAAGAAVPALRDRRVQVVFNDEFGMDGNHFTPLWDRVGAWAPRRLSLDPWAEGECLTNTIHSVGAGASLLSAMGVDTEFRAASTITWAAAHYYRHLFGLTPRSLSPPTRRAINVLWLSRAKLDKVAEAAHDMSAWRAVRVLQNEDEVLQRIRRGLAEMCGAGSWCAFADARDEPEGWGSPPGPGATPVRFAAIDPTVHAVETQIHYAGHASLLVGQHGGALGLGLFLPPGDGAIMELQVEEARANHHFEHLAYETGQRYEMVEIKVKVDAEHVWGRIKAMVEELAK</sequence>
<accession>A0ABR3Q5X1</accession>
<dbReference type="Proteomes" id="UP001565368">
    <property type="component" value="Unassembled WGS sequence"/>
</dbReference>
<evidence type="ECO:0000256" key="1">
    <source>
        <dbReference type="SAM" id="MobiDB-lite"/>
    </source>
</evidence>
<dbReference type="PANTHER" id="PTHR20961:SF38">
    <property type="entry name" value="PROTEIN O-LINKED-MANNOSE BETA-1,4-N-ACETYLGLUCOSAMINYLTRANSFERASE 2"/>
    <property type="match status" value="1"/>
</dbReference>
<feature type="region of interest" description="Disordered" evidence="1">
    <location>
        <begin position="1"/>
        <end position="34"/>
    </location>
</feature>